<evidence type="ECO:0000256" key="11">
    <source>
        <dbReference type="ARBA" id="ARBA00023235"/>
    </source>
</evidence>
<comment type="subunit">
    <text evidence="17">Homotetramer.</text>
</comment>
<keyword evidence="12 17" id="KW-0456">Lyase</keyword>
<comment type="similarity">
    <text evidence="17">Belongs to the NnrD/CARKD family.</text>
</comment>
<comment type="similarity">
    <text evidence="18">Belongs to the NnrE/AIBP family.</text>
</comment>
<dbReference type="EC" id="5.1.99.6" evidence="19"/>
<feature type="domain" description="YjeF C-terminal" evidence="20">
    <location>
        <begin position="225"/>
        <end position="504"/>
    </location>
</feature>
<organism evidence="22 23">
    <name type="scientific">Virgibacillus kekensis</name>
    <dbReference type="NCBI Taxonomy" id="202261"/>
    <lineage>
        <taxon>Bacteria</taxon>
        <taxon>Bacillati</taxon>
        <taxon>Bacillota</taxon>
        <taxon>Bacilli</taxon>
        <taxon>Bacillales</taxon>
        <taxon>Bacillaceae</taxon>
        <taxon>Virgibacillus</taxon>
    </lineage>
</organism>
<evidence type="ECO:0000256" key="19">
    <source>
        <dbReference type="PIRNR" id="PIRNR017184"/>
    </source>
</evidence>
<comment type="function">
    <text evidence="18">Catalyzes the epimerization of the S- and R-forms of NAD(P)HX, a damaged form of NAD(P)H that is a result of enzymatic or heat-dependent hydration. This is a prerequisite for the S-specific NAD(P)H-hydrate dehydratase to allow the repair of both epimers of NAD(P)HX.</text>
</comment>
<evidence type="ECO:0000313" key="22">
    <source>
        <dbReference type="EMBL" id="MFC4559901.1"/>
    </source>
</evidence>
<feature type="binding site" evidence="18">
    <location>
        <position position="159"/>
    </location>
    <ligand>
        <name>(6S)-NADPHX</name>
        <dbReference type="ChEBI" id="CHEBI:64076"/>
    </ligand>
</feature>
<keyword evidence="8 17" id="KW-0521">NADP</keyword>
<dbReference type="NCBIfam" id="TIGR00196">
    <property type="entry name" value="yjeF_cterm"/>
    <property type="match status" value="1"/>
</dbReference>
<comment type="catalytic activity">
    <reaction evidence="2 18 19">
        <text>(6R)-NADPHX = (6S)-NADPHX</text>
        <dbReference type="Rhea" id="RHEA:32227"/>
        <dbReference type="ChEBI" id="CHEBI:64076"/>
        <dbReference type="ChEBI" id="CHEBI:64077"/>
        <dbReference type="EC" id="5.1.99.6"/>
    </reaction>
</comment>
<evidence type="ECO:0000259" key="21">
    <source>
        <dbReference type="PROSITE" id="PS51385"/>
    </source>
</evidence>
<comment type="caution">
    <text evidence="22">The sequence shown here is derived from an EMBL/GenBank/DDBJ whole genome shotgun (WGS) entry which is preliminary data.</text>
</comment>
<evidence type="ECO:0000259" key="20">
    <source>
        <dbReference type="PROSITE" id="PS51383"/>
    </source>
</evidence>
<evidence type="ECO:0000313" key="23">
    <source>
        <dbReference type="Proteomes" id="UP001595989"/>
    </source>
</evidence>
<evidence type="ECO:0000256" key="8">
    <source>
        <dbReference type="ARBA" id="ARBA00022857"/>
    </source>
</evidence>
<evidence type="ECO:0000256" key="10">
    <source>
        <dbReference type="ARBA" id="ARBA00023027"/>
    </source>
</evidence>
<dbReference type="PIRSF" id="PIRSF017184">
    <property type="entry name" value="Nnr"/>
    <property type="match status" value="1"/>
</dbReference>
<evidence type="ECO:0000256" key="17">
    <source>
        <dbReference type="HAMAP-Rule" id="MF_01965"/>
    </source>
</evidence>
<dbReference type="PANTHER" id="PTHR12592:SF0">
    <property type="entry name" value="ATP-DEPENDENT (S)-NAD(P)H-HYDRATE DEHYDRATASE"/>
    <property type="match status" value="1"/>
</dbReference>
<comment type="catalytic activity">
    <reaction evidence="15 17 19">
        <text>(6S)-NADHX + ADP = AMP + phosphate + NADH + H(+)</text>
        <dbReference type="Rhea" id="RHEA:32223"/>
        <dbReference type="ChEBI" id="CHEBI:15378"/>
        <dbReference type="ChEBI" id="CHEBI:43474"/>
        <dbReference type="ChEBI" id="CHEBI:57945"/>
        <dbReference type="ChEBI" id="CHEBI:64074"/>
        <dbReference type="ChEBI" id="CHEBI:456215"/>
        <dbReference type="ChEBI" id="CHEBI:456216"/>
        <dbReference type="EC" id="4.2.1.136"/>
    </reaction>
</comment>
<comment type="cofactor">
    <cofactor evidence="18 19">
        <name>K(+)</name>
        <dbReference type="ChEBI" id="CHEBI:29103"/>
    </cofactor>
    <text evidence="18 19">Binds 1 potassium ion per subunit.</text>
</comment>
<dbReference type="EC" id="4.2.1.136" evidence="19"/>
<protein>
    <recommendedName>
        <fullName evidence="19">Bifunctional NAD(P)H-hydrate repair enzyme</fullName>
    </recommendedName>
    <alternativeName>
        <fullName evidence="19">Nicotinamide nucleotide repair protein</fullName>
    </alternativeName>
    <domain>
        <recommendedName>
            <fullName evidence="19">ADP-dependent (S)-NAD(P)H-hydrate dehydratase</fullName>
            <ecNumber evidence="19">4.2.1.136</ecNumber>
        </recommendedName>
        <alternativeName>
            <fullName evidence="19">ADP-dependent NAD(P)HX dehydratase</fullName>
        </alternativeName>
    </domain>
    <domain>
        <recommendedName>
            <fullName evidence="19">NAD(P)H-hydrate epimerase</fullName>
            <ecNumber evidence="19">5.1.99.6</ecNumber>
        </recommendedName>
    </domain>
</protein>
<feature type="binding site" evidence="17">
    <location>
        <position position="444"/>
    </location>
    <ligand>
        <name>(6S)-NADPHX</name>
        <dbReference type="ChEBI" id="CHEBI:64076"/>
    </ligand>
</feature>
<comment type="cofactor">
    <cofactor evidence="17">
        <name>Mg(2+)</name>
        <dbReference type="ChEBI" id="CHEBI:18420"/>
    </cofactor>
</comment>
<dbReference type="HAMAP" id="MF_01966">
    <property type="entry name" value="NADHX_epimerase"/>
    <property type="match status" value="1"/>
</dbReference>
<evidence type="ECO:0000256" key="15">
    <source>
        <dbReference type="ARBA" id="ARBA00048238"/>
    </source>
</evidence>
<reference evidence="23" key="1">
    <citation type="journal article" date="2019" name="Int. J. Syst. Evol. Microbiol.">
        <title>The Global Catalogue of Microorganisms (GCM) 10K type strain sequencing project: providing services to taxonomists for standard genome sequencing and annotation.</title>
        <authorList>
            <consortium name="The Broad Institute Genomics Platform"/>
            <consortium name="The Broad Institute Genome Sequencing Center for Infectious Disease"/>
            <person name="Wu L."/>
            <person name="Ma J."/>
        </authorList>
    </citation>
    <scope>NUCLEOTIDE SEQUENCE [LARGE SCALE GENOMIC DNA]</scope>
    <source>
        <strain evidence="23">CGMCC 4.7426</strain>
    </source>
</reference>
<feature type="binding site" evidence="17">
    <location>
        <position position="326"/>
    </location>
    <ligand>
        <name>(6S)-NADPHX</name>
        <dbReference type="ChEBI" id="CHEBI:64076"/>
    </ligand>
</feature>
<dbReference type="PROSITE" id="PS51385">
    <property type="entry name" value="YJEF_N"/>
    <property type="match status" value="1"/>
</dbReference>
<dbReference type="InterPro" id="IPR030677">
    <property type="entry name" value="Nnr"/>
</dbReference>
<comment type="similarity">
    <text evidence="3 19">In the N-terminal section; belongs to the NnrE/AIBP family.</text>
</comment>
<dbReference type="CDD" id="cd01171">
    <property type="entry name" value="YXKO-related"/>
    <property type="match status" value="1"/>
</dbReference>
<dbReference type="InterPro" id="IPR029056">
    <property type="entry name" value="Ribokinase-like"/>
</dbReference>
<dbReference type="PROSITE" id="PS01050">
    <property type="entry name" value="YJEF_C_2"/>
    <property type="match status" value="1"/>
</dbReference>
<feature type="binding site" evidence="18">
    <location>
        <position position="126"/>
    </location>
    <ligand>
        <name>K(+)</name>
        <dbReference type="ChEBI" id="CHEBI:29103"/>
    </ligand>
</feature>
<keyword evidence="10 17" id="KW-0520">NAD</keyword>
<gene>
    <name evidence="18" type="primary">nnrE</name>
    <name evidence="17" type="synonym">nnrD</name>
    <name evidence="22" type="ORF">ACFO3D_17200</name>
</gene>
<feature type="binding site" evidence="18">
    <location>
        <position position="58"/>
    </location>
    <ligand>
        <name>K(+)</name>
        <dbReference type="ChEBI" id="CHEBI:29103"/>
    </ligand>
</feature>
<evidence type="ECO:0000256" key="2">
    <source>
        <dbReference type="ARBA" id="ARBA00000909"/>
    </source>
</evidence>
<keyword evidence="7 17" id="KW-0067">ATP-binding</keyword>
<dbReference type="PANTHER" id="PTHR12592">
    <property type="entry name" value="ATP-DEPENDENT (S)-NAD(P)H-HYDRATE DEHYDRATASE FAMILY MEMBER"/>
    <property type="match status" value="1"/>
</dbReference>
<evidence type="ECO:0000256" key="7">
    <source>
        <dbReference type="ARBA" id="ARBA00022840"/>
    </source>
</evidence>
<evidence type="ECO:0000256" key="12">
    <source>
        <dbReference type="ARBA" id="ARBA00023239"/>
    </source>
</evidence>
<evidence type="ECO:0000256" key="6">
    <source>
        <dbReference type="ARBA" id="ARBA00022741"/>
    </source>
</evidence>
<dbReference type="HAMAP" id="MF_01965">
    <property type="entry name" value="NADHX_dehydratase"/>
    <property type="match status" value="1"/>
</dbReference>
<dbReference type="InterPro" id="IPR036652">
    <property type="entry name" value="YjeF_N_dom_sf"/>
</dbReference>
<evidence type="ECO:0000256" key="1">
    <source>
        <dbReference type="ARBA" id="ARBA00000013"/>
    </source>
</evidence>
<keyword evidence="9 18" id="KW-0630">Potassium</keyword>
<dbReference type="Pfam" id="PF03853">
    <property type="entry name" value="YjeF_N"/>
    <property type="match status" value="1"/>
</dbReference>
<evidence type="ECO:0000256" key="4">
    <source>
        <dbReference type="ARBA" id="ARBA00009524"/>
    </source>
</evidence>
<keyword evidence="13" id="KW-0511">Multifunctional enzyme</keyword>
<dbReference type="Proteomes" id="UP001595989">
    <property type="component" value="Unassembled WGS sequence"/>
</dbReference>
<evidence type="ECO:0000256" key="5">
    <source>
        <dbReference type="ARBA" id="ARBA00022723"/>
    </source>
</evidence>
<evidence type="ECO:0000256" key="16">
    <source>
        <dbReference type="ARBA" id="ARBA00049209"/>
    </source>
</evidence>
<dbReference type="InterPro" id="IPR004443">
    <property type="entry name" value="YjeF_N_dom"/>
</dbReference>
<proteinExistence type="inferred from homology"/>
<keyword evidence="5 18" id="KW-0479">Metal-binding</keyword>
<dbReference type="InterPro" id="IPR017953">
    <property type="entry name" value="Carbohydrate_kinase_pred_CS"/>
</dbReference>
<keyword evidence="23" id="KW-1185">Reference proteome</keyword>
<dbReference type="PROSITE" id="PS51383">
    <property type="entry name" value="YJEF_C_3"/>
    <property type="match status" value="1"/>
</dbReference>
<comment type="similarity">
    <text evidence="4 19">In the C-terminal section; belongs to the NnrD/CARKD family.</text>
</comment>
<comment type="function">
    <text evidence="17">Catalyzes the dehydration of the S-form of NAD(P)HX at the expense of ADP, which is converted to AMP. Together with NAD(P)HX epimerase, which catalyzes the epimerization of the S- and R-forms, the enzyme allows the repair of both epimers of NAD(P)HX, a damaged form of NAD(P)H that is a result of enzymatic or heat-dependent hydration.</text>
</comment>
<evidence type="ECO:0000256" key="13">
    <source>
        <dbReference type="ARBA" id="ARBA00023268"/>
    </source>
</evidence>
<name>A0ABV9DMB5_9BACI</name>
<feature type="binding site" evidence="17">
    <location>
        <position position="443"/>
    </location>
    <ligand>
        <name>AMP</name>
        <dbReference type="ChEBI" id="CHEBI:456215"/>
    </ligand>
</feature>
<accession>A0ABV9DMB5</accession>
<feature type="binding site" evidence="18">
    <location>
        <begin position="57"/>
        <end position="61"/>
    </location>
    <ligand>
        <name>(6S)-NADPHX</name>
        <dbReference type="ChEBI" id="CHEBI:64076"/>
    </ligand>
</feature>
<comment type="function">
    <text evidence="14 19">Bifunctional enzyme that catalyzes the epimerization of the S- and R-forms of NAD(P)HX and the dehydration of the S-form of NAD(P)HX at the expense of ADP, which is converted to AMP. This allows the repair of both epimers of NAD(P)HX, a damaged form of NAD(P)H that is a result of enzymatic or heat-dependent hydration.</text>
</comment>
<comment type="catalytic activity">
    <reaction evidence="1 18 19">
        <text>(6R)-NADHX = (6S)-NADHX</text>
        <dbReference type="Rhea" id="RHEA:32215"/>
        <dbReference type="ChEBI" id="CHEBI:64074"/>
        <dbReference type="ChEBI" id="CHEBI:64075"/>
        <dbReference type="EC" id="5.1.99.6"/>
    </reaction>
</comment>
<evidence type="ECO:0000256" key="3">
    <source>
        <dbReference type="ARBA" id="ARBA00006001"/>
    </source>
</evidence>
<dbReference type="NCBIfam" id="TIGR00197">
    <property type="entry name" value="yjeF_nterm"/>
    <property type="match status" value="1"/>
</dbReference>
<feature type="binding site" evidence="18">
    <location>
        <position position="162"/>
    </location>
    <ligand>
        <name>K(+)</name>
        <dbReference type="ChEBI" id="CHEBI:29103"/>
    </ligand>
</feature>
<feature type="binding site" evidence="18">
    <location>
        <begin position="130"/>
        <end position="136"/>
    </location>
    <ligand>
        <name>(6S)-NADPHX</name>
        <dbReference type="ChEBI" id="CHEBI:64076"/>
    </ligand>
</feature>
<feature type="domain" description="YjeF N-terminal" evidence="21">
    <location>
        <begin position="9"/>
        <end position="216"/>
    </location>
</feature>
<dbReference type="EMBL" id="JBHSFU010000014">
    <property type="protein sequence ID" value="MFC4559901.1"/>
    <property type="molecule type" value="Genomic_DNA"/>
</dbReference>
<dbReference type="Gene3D" id="3.40.1190.20">
    <property type="match status" value="1"/>
</dbReference>
<dbReference type="Gene3D" id="3.40.50.10260">
    <property type="entry name" value="YjeF N-terminal domain"/>
    <property type="match status" value="1"/>
</dbReference>
<evidence type="ECO:0000256" key="9">
    <source>
        <dbReference type="ARBA" id="ARBA00022958"/>
    </source>
</evidence>
<comment type="caution">
    <text evidence="17">Lacks conserved residue(s) required for the propagation of feature annotation.</text>
</comment>
<sequence length="506" mass="54491">MYIVTADEMYDIDRFTMEQVGLDGKMLMENAGRAVAERIESLGGKSDRILIVVGSGNNGGDGFVIARTLFNKGYNVEIVQIVPDKKVSGDALFHKTLFMSLGGQLAVTKDPEKIRKKVRKADIVVDAILGIGVNGMLRDPVAKIVSILNEEADRIISIDLPSGLPADEGMTEFLAVEASQTFVIEHPKISTFLQHTAPYYGEWETVPIGLSANENGVRIDRMVWGESNFRRSMPVRKMDSHKGDHGKGLIVGGNTVMPGSIAMSVKAALRTGAGLVTAGTTETVIPAVAAHCPEATYLLLGEKEIKPDANRTVSFDGFDATAVGMGMGRHDNAGKLVSRLVEDTLGPLIVDADGLHHLKPIISKVKERQHPTILTPHPGEMAMLLDTTVPELLAQPFSFSKEFAAEHQVYIVLKGQFTIITAPDGRQAVNITGNPGLAKGGSGDVLSGMILAMVMQKLSMFEALSNACFVHGKSADLLVAETHSEYDLLASDVIEGIAKVYRTFLK</sequence>
<evidence type="ECO:0000256" key="14">
    <source>
        <dbReference type="ARBA" id="ARBA00025153"/>
    </source>
</evidence>
<dbReference type="RefSeq" id="WP_390298993.1">
    <property type="nucleotide sequence ID" value="NZ_JBHSFU010000014.1"/>
</dbReference>
<dbReference type="Pfam" id="PF01256">
    <property type="entry name" value="Carb_kinase"/>
    <property type="match status" value="1"/>
</dbReference>
<comment type="catalytic activity">
    <reaction evidence="16 17 19">
        <text>(6S)-NADPHX + ADP = AMP + phosphate + NADPH + H(+)</text>
        <dbReference type="Rhea" id="RHEA:32235"/>
        <dbReference type="ChEBI" id="CHEBI:15378"/>
        <dbReference type="ChEBI" id="CHEBI:43474"/>
        <dbReference type="ChEBI" id="CHEBI:57783"/>
        <dbReference type="ChEBI" id="CHEBI:64076"/>
        <dbReference type="ChEBI" id="CHEBI:456215"/>
        <dbReference type="ChEBI" id="CHEBI:456216"/>
        <dbReference type="EC" id="4.2.1.136"/>
    </reaction>
</comment>
<dbReference type="SUPFAM" id="SSF64153">
    <property type="entry name" value="YjeF N-terminal domain-like"/>
    <property type="match status" value="1"/>
</dbReference>
<dbReference type="SUPFAM" id="SSF53613">
    <property type="entry name" value="Ribokinase-like"/>
    <property type="match status" value="1"/>
</dbReference>
<feature type="binding site" evidence="17">
    <location>
        <begin position="414"/>
        <end position="418"/>
    </location>
    <ligand>
        <name>AMP</name>
        <dbReference type="ChEBI" id="CHEBI:456215"/>
    </ligand>
</feature>
<keyword evidence="11 18" id="KW-0413">Isomerase</keyword>
<evidence type="ECO:0000256" key="18">
    <source>
        <dbReference type="HAMAP-Rule" id="MF_01966"/>
    </source>
</evidence>
<keyword evidence="6 17" id="KW-0547">Nucleotide-binding</keyword>
<feature type="binding site" evidence="17">
    <location>
        <position position="377"/>
    </location>
    <ligand>
        <name>(6S)-NADPHX</name>
        <dbReference type="ChEBI" id="CHEBI:64076"/>
    </ligand>
</feature>
<dbReference type="InterPro" id="IPR000631">
    <property type="entry name" value="CARKD"/>
</dbReference>